<dbReference type="Gene3D" id="2.40.170.20">
    <property type="entry name" value="TonB-dependent receptor, beta-barrel domain"/>
    <property type="match status" value="1"/>
</dbReference>
<dbReference type="InterPro" id="IPR039426">
    <property type="entry name" value="TonB-dep_rcpt-like"/>
</dbReference>
<evidence type="ECO:0000256" key="11">
    <source>
        <dbReference type="RuleBase" id="RU003357"/>
    </source>
</evidence>
<dbReference type="PROSITE" id="PS51318">
    <property type="entry name" value="TAT"/>
    <property type="match status" value="1"/>
</dbReference>
<reference evidence="16" key="1">
    <citation type="submission" date="2018-05" db="EMBL/GenBank/DDBJ databases">
        <authorList>
            <person name="Li X."/>
        </authorList>
    </citation>
    <scope>NUCLEOTIDE SEQUENCE [LARGE SCALE GENOMIC DNA]</scope>
    <source>
        <strain evidence="16">YIM 73061</strain>
    </source>
</reference>
<keyword evidence="7 9" id="KW-0472">Membrane</keyword>
<dbReference type="PANTHER" id="PTHR47234">
    <property type="match status" value="1"/>
</dbReference>
<dbReference type="PROSITE" id="PS00430">
    <property type="entry name" value="TONB_DEPENDENT_REC_1"/>
    <property type="match status" value="1"/>
</dbReference>
<dbReference type="InterPro" id="IPR012910">
    <property type="entry name" value="Plug_dom"/>
</dbReference>
<dbReference type="InterPro" id="IPR006311">
    <property type="entry name" value="TAT_signal"/>
</dbReference>
<dbReference type="InterPro" id="IPR036942">
    <property type="entry name" value="Beta-barrel_TonB_sf"/>
</dbReference>
<comment type="caution">
    <text evidence="15">The sequence shown here is derived from an EMBL/GenBank/DDBJ whole genome shotgun (WGS) entry which is preliminary data.</text>
</comment>
<evidence type="ECO:0000256" key="7">
    <source>
        <dbReference type="ARBA" id="ARBA00023136"/>
    </source>
</evidence>
<evidence type="ECO:0000256" key="1">
    <source>
        <dbReference type="ARBA" id="ARBA00004571"/>
    </source>
</evidence>
<name>A0A328A9A9_9CAUL</name>
<dbReference type="PROSITE" id="PS52016">
    <property type="entry name" value="TONB_DEPENDENT_REC_3"/>
    <property type="match status" value="1"/>
</dbReference>
<evidence type="ECO:0000256" key="8">
    <source>
        <dbReference type="ARBA" id="ARBA00023237"/>
    </source>
</evidence>
<evidence type="ECO:0000259" key="14">
    <source>
        <dbReference type="Pfam" id="PF07715"/>
    </source>
</evidence>
<evidence type="ECO:0000313" key="15">
    <source>
        <dbReference type="EMBL" id="RAK51273.1"/>
    </source>
</evidence>
<evidence type="ECO:0000256" key="5">
    <source>
        <dbReference type="ARBA" id="ARBA00022729"/>
    </source>
</evidence>
<dbReference type="EMBL" id="QFYR01000004">
    <property type="protein sequence ID" value="RAK51273.1"/>
    <property type="molecule type" value="Genomic_DNA"/>
</dbReference>
<feature type="short sequence motif" description="TonB box" evidence="10">
    <location>
        <begin position="41"/>
        <end position="47"/>
    </location>
</feature>
<keyword evidence="5 12" id="KW-0732">Signal</keyword>
<dbReference type="InterPro" id="IPR000531">
    <property type="entry name" value="Beta-barrel_TonB"/>
</dbReference>
<keyword evidence="2 9" id="KW-0813">Transport</keyword>
<evidence type="ECO:0000256" key="9">
    <source>
        <dbReference type="PROSITE-ProRule" id="PRU01360"/>
    </source>
</evidence>
<gene>
    <name evidence="15" type="ORF">DJ018_15100</name>
</gene>
<dbReference type="SUPFAM" id="SSF56935">
    <property type="entry name" value="Porins"/>
    <property type="match status" value="1"/>
</dbReference>
<comment type="subcellular location">
    <subcellularLocation>
        <location evidence="1 9">Cell outer membrane</location>
        <topology evidence="1 9">Multi-pass membrane protein</topology>
    </subcellularLocation>
</comment>
<comment type="similarity">
    <text evidence="9 11">Belongs to the TonB-dependent receptor family.</text>
</comment>
<keyword evidence="16" id="KW-1185">Reference proteome</keyword>
<evidence type="ECO:0000259" key="13">
    <source>
        <dbReference type="Pfam" id="PF00593"/>
    </source>
</evidence>
<proteinExistence type="inferred from homology"/>
<evidence type="ECO:0000256" key="12">
    <source>
        <dbReference type="SAM" id="SignalP"/>
    </source>
</evidence>
<evidence type="ECO:0000256" key="3">
    <source>
        <dbReference type="ARBA" id="ARBA00022452"/>
    </source>
</evidence>
<protein>
    <submittedName>
        <fullName evidence="15">TonB-dependent receptor</fullName>
    </submittedName>
</protein>
<dbReference type="PANTHER" id="PTHR47234:SF3">
    <property type="entry name" value="SECRETIN_TONB SHORT N-TERMINAL DOMAIN-CONTAINING PROTEIN"/>
    <property type="match status" value="1"/>
</dbReference>
<feature type="chain" id="PRO_5016245762" evidence="12">
    <location>
        <begin position="28"/>
        <end position="819"/>
    </location>
</feature>
<organism evidence="15 16">
    <name type="scientific">Phenylobacterium deserti</name>
    <dbReference type="NCBI Taxonomy" id="1914756"/>
    <lineage>
        <taxon>Bacteria</taxon>
        <taxon>Pseudomonadati</taxon>
        <taxon>Pseudomonadota</taxon>
        <taxon>Alphaproteobacteria</taxon>
        <taxon>Caulobacterales</taxon>
        <taxon>Caulobacteraceae</taxon>
        <taxon>Phenylobacterium</taxon>
    </lineage>
</organism>
<sequence length="819" mass="87264">MGICSRRVLLCGMSAAALLGLAAAASAQTAAPGGAEAELDTVIVTGTRMSGLRAVDSPAPVQVLDATALQRVGQSDLIQAIAQNVPSFNAQAFGGDTANLTLSARLRGLSPNHALVLVNGKRRHGTANLAVLGGPFQGGAAADLNFIPLNAIDHVEVLQDGAAAQYGTDAIAGVINLILKDKGEGGNIIVTGGQYFDKGGKTGDITASLGMTPVENSYLDLSFESRWHGHSNRGDFDPRVLAPGFAAQYPAVAALPNYPYVNLIAGDAEYRLNIGSFNFGYQFSEALEFYSFGTYGKKYAAAFENYRVPGRVVNAAGAPLFPAGFNPKEAIWEDDYAISGGLRGTAGGWNWDLSTTWGKDDISINTLASANASLYLDTGFTPTDFHAGDFINTQWTTTLDLAHEYDVGMAKPLTLALGAEYREETYEILPGDLASRYKEGSQSYPGFALTDAGKHERRNWAVYADVALSPVEALQLDFAVRHEDFSDFGDTTVAKATGRYDFNDMLAIRGTASTGFRAPTLAEQYYSATNVGPNTAFVQLPPNSPAARLVGVNGLQAEKSINYSVGFVAHPGWGVTATLDLYQIEIEDRIVGSGTLYGSGGTPTIPAVAEAIVANGNVLDSTVTFTGINIFTNGLDTRTRGADLVVTATTGMLDKGSVQWTLTANWNETEVTKIAAPPAQLAGASLFDPSALYTLEKASPKFRLGAGAVWTWDKLSVNLKESLYGPAKSVDSYDGSTWYQSRIKTALITDLEVAYQVTDSVRAAVGANNLFNTYPDRLNGIYRQQFLSNTDNGYVGQYPTFSPFGINGGYYYGRLTYTF</sequence>
<keyword evidence="15" id="KW-0675">Receptor</keyword>
<keyword evidence="6 10" id="KW-0798">TonB box</keyword>
<dbReference type="InterPro" id="IPR037066">
    <property type="entry name" value="Plug_dom_sf"/>
</dbReference>
<evidence type="ECO:0000256" key="10">
    <source>
        <dbReference type="PROSITE-ProRule" id="PRU10143"/>
    </source>
</evidence>
<dbReference type="Pfam" id="PF00593">
    <property type="entry name" value="TonB_dep_Rec_b-barrel"/>
    <property type="match status" value="1"/>
</dbReference>
<dbReference type="Proteomes" id="UP000249725">
    <property type="component" value="Unassembled WGS sequence"/>
</dbReference>
<feature type="signal peptide" evidence="12">
    <location>
        <begin position="1"/>
        <end position="27"/>
    </location>
</feature>
<keyword evidence="4 9" id="KW-0812">Transmembrane</keyword>
<dbReference type="InterPro" id="IPR010916">
    <property type="entry name" value="TonB_box_CS"/>
</dbReference>
<feature type="domain" description="TonB-dependent receptor-like beta-barrel" evidence="13">
    <location>
        <begin position="321"/>
        <end position="770"/>
    </location>
</feature>
<evidence type="ECO:0000256" key="4">
    <source>
        <dbReference type="ARBA" id="ARBA00022692"/>
    </source>
</evidence>
<evidence type="ECO:0000256" key="2">
    <source>
        <dbReference type="ARBA" id="ARBA00022448"/>
    </source>
</evidence>
<dbReference type="OrthoDB" id="7051241at2"/>
<accession>A0A328A9A9</accession>
<keyword evidence="8 9" id="KW-0998">Cell outer membrane</keyword>
<evidence type="ECO:0000256" key="6">
    <source>
        <dbReference type="ARBA" id="ARBA00023077"/>
    </source>
</evidence>
<dbReference type="Pfam" id="PF07715">
    <property type="entry name" value="Plug"/>
    <property type="match status" value="1"/>
</dbReference>
<evidence type="ECO:0000313" key="16">
    <source>
        <dbReference type="Proteomes" id="UP000249725"/>
    </source>
</evidence>
<keyword evidence="3 9" id="KW-1134">Transmembrane beta strand</keyword>
<dbReference type="Gene3D" id="2.170.130.10">
    <property type="entry name" value="TonB-dependent receptor, plug domain"/>
    <property type="match status" value="1"/>
</dbReference>
<feature type="domain" description="TonB-dependent receptor plug" evidence="14">
    <location>
        <begin position="55"/>
        <end position="174"/>
    </location>
</feature>
<dbReference type="GO" id="GO:0009279">
    <property type="term" value="C:cell outer membrane"/>
    <property type="evidence" value="ECO:0007669"/>
    <property type="project" value="UniProtKB-SubCell"/>
</dbReference>
<dbReference type="AlphaFoldDB" id="A0A328A9A9"/>